<feature type="chain" id="PRO_5039508208" evidence="6">
    <location>
        <begin position="20"/>
        <end position="193"/>
    </location>
</feature>
<comment type="subcellular location">
    <subcellularLocation>
        <location evidence="1">Cell envelope</location>
    </subcellularLocation>
</comment>
<dbReference type="CDD" id="cd02966">
    <property type="entry name" value="TlpA_like_family"/>
    <property type="match status" value="1"/>
</dbReference>
<evidence type="ECO:0000313" key="9">
    <source>
        <dbReference type="Proteomes" id="UP000242444"/>
    </source>
</evidence>
<evidence type="ECO:0000313" key="8">
    <source>
        <dbReference type="EMBL" id="OZM74766.1"/>
    </source>
</evidence>
<feature type="domain" description="Thioredoxin" evidence="7">
    <location>
        <begin position="48"/>
        <end position="192"/>
    </location>
</feature>
<evidence type="ECO:0000256" key="6">
    <source>
        <dbReference type="SAM" id="SignalP"/>
    </source>
</evidence>
<dbReference type="PANTHER" id="PTHR42852">
    <property type="entry name" value="THIOL:DISULFIDE INTERCHANGE PROTEIN DSBE"/>
    <property type="match status" value="1"/>
</dbReference>
<dbReference type="InterPro" id="IPR013766">
    <property type="entry name" value="Thioredoxin_domain"/>
</dbReference>
<protein>
    <submittedName>
        <fullName evidence="8">Alkyl hydroperoxide reductase</fullName>
    </submittedName>
</protein>
<organism evidence="8 9">
    <name type="scientific">Amycolatopsis antarctica</name>
    <dbReference type="NCBI Taxonomy" id="1854586"/>
    <lineage>
        <taxon>Bacteria</taxon>
        <taxon>Bacillati</taxon>
        <taxon>Actinomycetota</taxon>
        <taxon>Actinomycetes</taxon>
        <taxon>Pseudonocardiales</taxon>
        <taxon>Pseudonocardiaceae</taxon>
        <taxon>Amycolatopsis</taxon>
    </lineage>
</organism>
<dbReference type="InParanoid" id="A0A263DB93"/>
<dbReference type="AlphaFoldDB" id="A0A263DB93"/>
<comment type="caution">
    <text evidence="8">The sequence shown here is derived from an EMBL/GenBank/DDBJ whole genome shotgun (WGS) entry which is preliminary data.</text>
</comment>
<reference evidence="8 9" key="1">
    <citation type="submission" date="2017-07" db="EMBL/GenBank/DDBJ databases">
        <title>Amycolatopsis antarcticus sp. nov., isolated from the surface of an Antarcticus brown macroalga.</title>
        <authorList>
            <person name="Wang J."/>
            <person name="Leiva S."/>
            <person name="Huang J."/>
            <person name="Huang Y."/>
        </authorList>
    </citation>
    <scope>NUCLEOTIDE SEQUENCE [LARGE SCALE GENOMIC DNA]</scope>
    <source>
        <strain evidence="8 9">AU-G6</strain>
    </source>
</reference>
<keyword evidence="3" id="KW-0735">Signal-anchor</keyword>
<dbReference type="InterPro" id="IPR000866">
    <property type="entry name" value="AhpC/TSA"/>
</dbReference>
<keyword evidence="4" id="KW-1015">Disulfide bond</keyword>
<dbReference type="InterPro" id="IPR036249">
    <property type="entry name" value="Thioredoxin-like_sf"/>
</dbReference>
<name>A0A263DB93_9PSEU</name>
<dbReference type="PROSITE" id="PS51257">
    <property type="entry name" value="PROKAR_LIPOPROTEIN"/>
    <property type="match status" value="1"/>
</dbReference>
<dbReference type="EMBL" id="NKYE01000001">
    <property type="protein sequence ID" value="OZM74766.1"/>
    <property type="molecule type" value="Genomic_DNA"/>
</dbReference>
<keyword evidence="5" id="KW-0676">Redox-active center</keyword>
<dbReference type="Pfam" id="PF00578">
    <property type="entry name" value="AhpC-TSA"/>
    <property type="match status" value="1"/>
</dbReference>
<dbReference type="PANTHER" id="PTHR42852:SF6">
    <property type="entry name" value="THIOL:DISULFIDE INTERCHANGE PROTEIN DSBE"/>
    <property type="match status" value="1"/>
</dbReference>
<dbReference type="GO" id="GO:0016491">
    <property type="term" value="F:oxidoreductase activity"/>
    <property type="evidence" value="ECO:0007669"/>
    <property type="project" value="InterPro"/>
</dbReference>
<proteinExistence type="predicted"/>
<evidence type="ECO:0000256" key="4">
    <source>
        <dbReference type="ARBA" id="ARBA00023157"/>
    </source>
</evidence>
<evidence type="ECO:0000259" key="7">
    <source>
        <dbReference type="PROSITE" id="PS51352"/>
    </source>
</evidence>
<dbReference type="GO" id="GO:0017004">
    <property type="term" value="P:cytochrome complex assembly"/>
    <property type="evidence" value="ECO:0007669"/>
    <property type="project" value="UniProtKB-KW"/>
</dbReference>
<dbReference type="OrthoDB" id="9796554at2"/>
<dbReference type="Gene3D" id="3.40.30.10">
    <property type="entry name" value="Glutaredoxin"/>
    <property type="match status" value="1"/>
</dbReference>
<dbReference type="PROSITE" id="PS51352">
    <property type="entry name" value="THIOREDOXIN_2"/>
    <property type="match status" value="1"/>
</dbReference>
<evidence type="ECO:0000256" key="2">
    <source>
        <dbReference type="ARBA" id="ARBA00022748"/>
    </source>
</evidence>
<evidence type="ECO:0000256" key="3">
    <source>
        <dbReference type="ARBA" id="ARBA00022968"/>
    </source>
</evidence>
<evidence type="ECO:0000256" key="1">
    <source>
        <dbReference type="ARBA" id="ARBA00004196"/>
    </source>
</evidence>
<dbReference type="InterPro" id="IPR050553">
    <property type="entry name" value="Thioredoxin_ResA/DsbE_sf"/>
</dbReference>
<feature type="signal peptide" evidence="6">
    <location>
        <begin position="1"/>
        <end position="19"/>
    </location>
</feature>
<dbReference type="GO" id="GO:0030313">
    <property type="term" value="C:cell envelope"/>
    <property type="evidence" value="ECO:0007669"/>
    <property type="project" value="UniProtKB-SubCell"/>
</dbReference>
<dbReference type="PROSITE" id="PS00194">
    <property type="entry name" value="THIOREDOXIN_1"/>
    <property type="match status" value="1"/>
</dbReference>
<gene>
    <name evidence="8" type="ORF">CFN78_00585</name>
</gene>
<dbReference type="RefSeq" id="WP_094860550.1">
    <property type="nucleotide sequence ID" value="NZ_NKYE01000001.1"/>
</dbReference>
<sequence length="193" mass="20910">MRAARALAVAIAAVLGLSACTGGDDAVERGTSFEFVSPGGQLDIFYDGEQRQPAPSLAGEDLLAEGTQLAATDFPGKVVVINLWGSWCGPCRTELPEMEKLFQANKDRGLQLVGLDVREPNRSAPQDFVRDRGISYPSIYDPAGRSLLRLKGYPRNAIPSTIVLDKQQRVAAVFLRELLAEDLQPVVDRLAAE</sequence>
<evidence type="ECO:0000256" key="5">
    <source>
        <dbReference type="ARBA" id="ARBA00023284"/>
    </source>
</evidence>
<dbReference type="Proteomes" id="UP000242444">
    <property type="component" value="Unassembled WGS sequence"/>
</dbReference>
<keyword evidence="9" id="KW-1185">Reference proteome</keyword>
<accession>A0A263DB93</accession>
<keyword evidence="3" id="KW-0812">Transmembrane</keyword>
<dbReference type="SUPFAM" id="SSF52833">
    <property type="entry name" value="Thioredoxin-like"/>
    <property type="match status" value="1"/>
</dbReference>
<keyword evidence="2" id="KW-0201">Cytochrome c-type biogenesis</keyword>
<dbReference type="InterPro" id="IPR017937">
    <property type="entry name" value="Thioredoxin_CS"/>
</dbReference>
<keyword evidence="6" id="KW-0732">Signal</keyword>
<dbReference type="GO" id="GO:0016209">
    <property type="term" value="F:antioxidant activity"/>
    <property type="evidence" value="ECO:0007669"/>
    <property type="project" value="InterPro"/>
</dbReference>